<proteinExistence type="predicted"/>
<protein>
    <submittedName>
        <fullName evidence="2">Uncharacterized protein</fullName>
    </submittedName>
</protein>
<keyword evidence="1" id="KW-0812">Transmembrane</keyword>
<comment type="caution">
    <text evidence="2">The sequence shown here is derived from an EMBL/GenBank/DDBJ whole genome shotgun (WGS) entry which is preliminary data.</text>
</comment>
<keyword evidence="3" id="KW-1185">Reference proteome</keyword>
<dbReference type="EMBL" id="MPDP01000002">
    <property type="protein sequence ID" value="KAK1499024.1"/>
    <property type="molecule type" value="Genomic_DNA"/>
</dbReference>
<dbReference type="AlphaFoldDB" id="A0AAI9YDL2"/>
<keyword evidence="1" id="KW-0472">Membrane</keyword>
<accession>A0AAI9YDL2</accession>
<evidence type="ECO:0000313" key="3">
    <source>
        <dbReference type="Proteomes" id="UP001239213"/>
    </source>
</evidence>
<dbReference type="Proteomes" id="UP001239213">
    <property type="component" value="Unassembled WGS sequence"/>
</dbReference>
<feature type="transmembrane region" description="Helical" evidence="1">
    <location>
        <begin position="51"/>
        <end position="75"/>
    </location>
</feature>
<keyword evidence="1" id="KW-1133">Transmembrane helix</keyword>
<organism evidence="2 3">
    <name type="scientific">Colletotrichum cuscutae</name>
    <dbReference type="NCBI Taxonomy" id="1209917"/>
    <lineage>
        <taxon>Eukaryota</taxon>
        <taxon>Fungi</taxon>
        <taxon>Dikarya</taxon>
        <taxon>Ascomycota</taxon>
        <taxon>Pezizomycotina</taxon>
        <taxon>Sordariomycetes</taxon>
        <taxon>Hypocreomycetidae</taxon>
        <taxon>Glomerellales</taxon>
        <taxon>Glomerellaceae</taxon>
        <taxon>Colletotrichum</taxon>
        <taxon>Colletotrichum acutatum species complex</taxon>
    </lineage>
</organism>
<feature type="transmembrane region" description="Helical" evidence="1">
    <location>
        <begin position="81"/>
        <end position="103"/>
    </location>
</feature>
<name>A0AAI9YDL2_9PEZI</name>
<reference evidence="2" key="1">
    <citation type="submission" date="2016-11" db="EMBL/GenBank/DDBJ databases">
        <title>The genome sequence of Colletotrichum cuscutae.</title>
        <authorList>
            <person name="Baroncelli R."/>
        </authorList>
    </citation>
    <scope>NUCLEOTIDE SEQUENCE</scope>
    <source>
        <strain evidence="2">IMI 304802</strain>
    </source>
</reference>
<gene>
    <name evidence="2" type="ORF">CCUS01_02645</name>
</gene>
<evidence type="ECO:0000256" key="1">
    <source>
        <dbReference type="SAM" id="Phobius"/>
    </source>
</evidence>
<sequence>MIEGRYIDRRKLQELLKDRFGHQYRLQTSIATNDDIILLQMRSNNYRLGDFKLLLTYLSILECLAFDFVLSLGLASLAQPASAVLIISSAVLSRHFLILSLAVLSNLSKFVFNFCYLSSTTYWFLYYKGQCLCSICRRKVFEPGGTLVPSGQSKPDFNCIKNSRGSRGLLNLQELISPHRESWYQFYQESTRNCLLKWMCSNSRYPAQITIGAGNAGPVDNCAAPLQYKVTRPIVSHPLNYRPSVAVRLFLARAIQLGTRFSISELKLDDNISVEEPCANIYSHSMIISSKKEARDQMSIFMKYSEYTSDAVTANELSNLSNHPHGQRPISKERIIESNLRLRKNAEILVNRGEAEAFICYRSHLIFDSKLNFMNCSNISSQAWKKPPNLH</sequence>
<evidence type="ECO:0000313" key="2">
    <source>
        <dbReference type="EMBL" id="KAK1499024.1"/>
    </source>
</evidence>
<feature type="transmembrane region" description="Helical" evidence="1">
    <location>
        <begin position="110"/>
        <end position="127"/>
    </location>
</feature>